<dbReference type="RefSeq" id="WP_006331287.1">
    <property type="nucleotide sequence ID" value="NZ_BAHC01000055.1"/>
</dbReference>
<evidence type="ECO:0000256" key="7">
    <source>
        <dbReference type="SAM" id="Phobius"/>
    </source>
</evidence>
<evidence type="ECO:0000256" key="2">
    <source>
        <dbReference type="ARBA" id="ARBA00006679"/>
    </source>
</evidence>
<evidence type="ECO:0000256" key="4">
    <source>
        <dbReference type="ARBA" id="ARBA00022692"/>
    </source>
</evidence>
<evidence type="ECO:0008006" key="10">
    <source>
        <dbReference type="Google" id="ProtNLM"/>
    </source>
</evidence>
<dbReference type="STRING" id="1108045.GORHZ_055_00730"/>
<keyword evidence="5 7" id="KW-1133">Transmembrane helix</keyword>
<accession>K6V0E8</accession>
<gene>
    <name evidence="8" type="ORF">GORHZ_055_00730</name>
</gene>
<feature type="transmembrane region" description="Helical" evidence="7">
    <location>
        <begin position="60"/>
        <end position="87"/>
    </location>
</feature>
<keyword evidence="4 7" id="KW-0812">Transmembrane</keyword>
<evidence type="ECO:0000256" key="3">
    <source>
        <dbReference type="ARBA" id="ARBA00022475"/>
    </source>
</evidence>
<evidence type="ECO:0000256" key="5">
    <source>
        <dbReference type="ARBA" id="ARBA00022989"/>
    </source>
</evidence>
<feature type="transmembrane region" description="Helical" evidence="7">
    <location>
        <begin position="6"/>
        <end position="25"/>
    </location>
</feature>
<dbReference type="InterPro" id="IPR032808">
    <property type="entry name" value="DoxX"/>
</dbReference>
<organism evidence="8 9">
    <name type="scientific">Gordonia rhizosphera NBRC 16068</name>
    <dbReference type="NCBI Taxonomy" id="1108045"/>
    <lineage>
        <taxon>Bacteria</taxon>
        <taxon>Bacillati</taxon>
        <taxon>Actinomycetota</taxon>
        <taxon>Actinomycetes</taxon>
        <taxon>Mycobacteriales</taxon>
        <taxon>Gordoniaceae</taxon>
        <taxon>Gordonia</taxon>
    </lineage>
</organism>
<sequence length="144" mass="15301">MFGLRNVSFLLARVILGFIFVMHGWQKLSTNGIGNTGKFFDSVGIPLPDLAAQYATWVELIGGILLIVGLFLPIVSVLLILDMLGAIAYVHWDAGLWSGDGGYELPLALIAGLLAVGFAQAGSTAADHYLSRRRAAKSENVAVG</sequence>
<keyword evidence="9" id="KW-1185">Reference proteome</keyword>
<dbReference type="Pfam" id="PF07681">
    <property type="entry name" value="DoxX"/>
    <property type="match status" value="1"/>
</dbReference>
<comment type="similarity">
    <text evidence="2">Belongs to the DoxX family.</text>
</comment>
<dbReference type="eggNOG" id="COG2259">
    <property type="taxonomic scope" value="Bacteria"/>
</dbReference>
<protein>
    <recommendedName>
        <fullName evidence="10">DoxX family protein</fullName>
    </recommendedName>
</protein>
<keyword evidence="6 7" id="KW-0472">Membrane</keyword>
<dbReference type="OrthoDB" id="1122432at2"/>
<dbReference type="EMBL" id="BAHC01000055">
    <property type="protein sequence ID" value="GAB89288.1"/>
    <property type="molecule type" value="Genomic_DNA"/>
</dbReference>
<evidence type="ECO:0000313" key="9">
    <source>
        <dbReference type="Proteomes" id="UP000008363"/>
    </source>
</evidence>
<proteinExistence type="inferred from homology"/>
<name>K6V0E8_9ACTN</name>
<comment type="subcellular location">
    <subcellularLocation>
        <location evidence="1">Cell membrane</location>
        <topology evidence="1">Multi-pass membrane protein</topology>
    </subcellularLocation>
</comment>
<dbReference type="PANTHER" id="PTHR33452">
    <property type="entry name" value="OXIDOREDUCTASE CATD-RELATED"/>
    <property type="match status" value="1"/>
</dbReference>
<evidence type="ECO:0000313" key="8">
    <source>
        <dbReference type="EMBL" id="GAB89288.1"/>
    </source>
</evidence>
<comment type="caution">
    <text evidence="8">The sequence shown here is derived from an EMBL/GenBank/DDBJ whole genome shotgun (WGS) entry which is preliminary data.</text>
</comment>
<keyword evidence="3" id="KW-1003">Cell membrane</keyword>
<reference evidence="8 9" key="1">
    <citation type="submission" date="2012-08" db="EMBL/GenBank/DDBJ databases">
        <title>Whole genome shotgun sequence of Gordonia rhizosphera NBRC 16068.</title>
        <authorList>
            <person name="Takarada H."/>
            <person name="Isaki S."/>
            <person name="Hosoyama A."/>
            <person name="Tsuchikane K."/>
            <person name="Katsumata H."/>
            <person name="Baba S."/>
            <person name="Ohji S."/>
            <person name="Yamazaki S."/>
            <person name="Fujita N."/>
        </authorList>
    </citation>
    <scope>NUCLEOTIDE SEQUENCE [LARGE SCALE GENOMIC DNA]</scope>
    <source>
        <strain evidence="8 9">NBRC 16068</strain>
    </source>
</reference>
<evidence type="ECO:0000256" key="1">
    <source>
        <dbReference type="ARBA" id="ARBA00004651"/>
    </source>
</evidence>
<evidence type="ECO:0000256" key="6">
    <source>
        <dbReference type="ARBA" id="ARBA00023136"/>
    </source>
</evidence>
<feature type="transmembrane region" description="Helical" evidence="7">
    <location>
        <begin position="107"/>
        <end position="130"/>
    </location>
</feature>
<dbReference type="Proteomes" id="UP000008363">
    <property type="component" value="Unassembled WGS sequence"/>
</dbReference>
<dbReference type="GO" id="GO:0005886">
    <property type="term" value="C:plasma membrane"/>
    <property type="evidence" value="ECO:0007669"/>
    <property type="project" value="UniProtKB-SubCell"/>
</dbReference>
<dbReference type="PANTHER" id="PTHR33452:SF1">
    <property type="entry name" value="INNER MEMBRANE PROTEIN YPHA-RELATED"/>
    <property type="match status" value="1"/>
</dbReference>
<dbReference type="AlphaFoldDB" id="K6V0E8"/>
<dbReference type="InterPro" id="IPR051907">
    <property type="entry name" value="DoxX-like_oxidoreductase"/>
</dbReference>